<evidence type="ECO:0000313" key="4">
    <source>
        <dbReference type="Proteomes" id="UP000694287"/>
    </source>
</evidence>
<dbReference type="PANTHER" id="PTHR34404:SF2">
    <property type="entry name" value="CONSERVED SERINE RICH PROTEIN"/>
    <property type="match status" value="1"/>
</dbReference>
<dbReference type="Proteomes" id="UP000694287">
    <property type="component" value="Unassembled WGS sequence"/>
</dbReference>
<sequence length="121" mass="12121">MPTYQYACTACDHRFEAVQSFSDASLTVCPECSGALRKVFSSVGIVFKGSGFYRTDSRAGAVPNGDSKPAASSSESSSGEKSGGDKSGGEKKSSESTGTKKDSGSSSTSSAATPAPAAAKG</sequence>
<feature type="compositionally biased region" description="Low complexity" evidence="1">
    <location>
        <begin position="104"/>
        <end position="121"/>
    </location>
</feature>
<dbReference type="SMART" id="SM00834">
    <property type="entry name" value="CxxC_CXXC_SSSS"/>
    <property type="match status" value="1"/>
</dbReference>
<protein>
    <submittedName>
        <fullName evidence="3">FmdB family transcriptional regulator</fullName>
    </submittedName>
</protein>
<accession>A0ABS6UWJ3</accession>
<gene>
    <name evidence="3" type="ORF">I4I81_20455</name>
</gene>
<feature type="domain" description="Putative regulatory protein FmdB zinc ribbon" evidence="2">
    <location>
        <begin position="1"/>
        <end position="41"/>
    </location>
</feature>
<comment type="caution">
    <text evidence="3">The sequence shown here is derived from an EMBL/GenBank/DDBJ whole genome shotgun (WGS) entry which is preliminary data.</text>
</comment>
<feature type="region of interest" description="Disordered" evidence="1">
    <location>
        <begin position="54"/>
        <end position="121"/>
    </location>
</feature>
<evidence type="ECO:0000256" key="1">
    <source>
        <dbReference type="SAM" id="MobiDB-lite"/>
    </source>
</evidence>
<feature type="compositionally biased region" description="Low complexity" evidence="1">
    <location>
        <begin position="65"/>
        <end position="80"/>
    </location>
</feature>
<dbReference type="PANTHER" id="PTHR34404">
    <property type="entry name" value="REGULATORY PROTEIN, FMDB FAMILY"/>
    <property type="match status" value="1"/>
</dbReference>
<dbReference type="InterPro" id="IPR013429">
    <property type="entry name" value="Regulatory_FmdB_Zinc_ribbon"/>
</dbReference>
<reference evidence="3 4" key="1">
    <citation type="submission" date="2020-11" db="EMBL/GenBank/DDBJ databases">
        <title>Pseudonocardia abyssalis sp. nov. and Pseudonocardia oceani sp. nov., description and phylogenomic analysis of two novel actinomycetes isolated from the deep Southern Ocean.</title>
        <authorList>
            <person name="Parra J."/>
        </authorList>
    </citation>
    <scope>NUCLEOTIDE SEQUENCE [LARGE SCALE GENOMIC DNA]</scope>
    <source>
        <strain evidence="3 4">KRD-168</strain>
    </source>
</reference>
<evidence type="ECO:0000313" key="3">
    <source>
        <dbReference type="EMBL" id="MBW0136621.1"/>
    </source>
</evidence>
<evidence type="ECO:0000259" key="2">
    <source>
        <dbReference type="SMART" id="SM00834"/>
    </source>
</evidence>
<keyword evidence="4" id="KW-1185">Reference proteome</keyword>
<dbReference type="NCBIfam" id="TIGR02605">
    <property type="entry name" value="CxxC_CxxC_SSSS"/>
    <property type="match status" value="1"/>
</dbReference>
<feature type="compositionally biased region" description="Basic and acidic residues" evidence="1">
    <location>
        <begin position="82"/>
        <end position="103"/>
    </location>
</feature>
<dbReference type="Pfam" id="PF09723">
    <property type="entry name" value="Zn_ribbon_8"/>
    <property type="match status" value="1"/>
</dbReference>
<proteinExistence type="predicted"/>
<dbReference type="EMBL" id="JADQDK010000001">
    <property type="protein sequence ID" value="MBW0136621.1"/>
    <property type="molecule type" value="Genomic_DNA"/>
</dbReference>
<name>A0ABS6UWJ3_9PSEU</name>
<dbReference type="RefSeq" id="WP_218604084.1">
    <property type="nucleotide sequence ID" value="NZ_JADQDJ010000187.1"/>
</dbReference>
<organism evidence="3 4">
    <name type="scientific">Pseudonocardia abyssalis</name>
    <dbReference type="NCBI Taxonomy" id="2792008"/>
    <lineage>
        <taxon>Bacteria</taxon>
        <taxon>Bacillati</taxon>
        <taxon>Actinomycetota</taxon>
        <taxon>Actinomycetes</taxon>
        <taxon>Pseudonocardiales</taxon>
        <taxon>Pseudonocardiaceae</taxon>
        <taxon>Pseudonocardia</taxon>
    </lineage>
</organism>